<dbReference type="Proteomes" id="UP000094527">
    <property type="component" value="Unassembled WGS sequence"/>
</dbReference>
<evidence type="ECO:0000256" key="1">
    <source>
        <dbReference type="ARBA" id="ARBA00001971"/>
    </source>
</evidence>
<comment type="caution">
    <text evidence="10">The sequence shown here is derived from an EMBL/GenBank/DDBJ whole genome shotgun (WGS) entry which is preliminary data.</text>
</comment>
<dbReference type="GO" id="GO:0020037">
    <property type="term" value="F:heme binding"/>
    <property type="evidence" value="ECO:0007669"/>
    <property type="project" value="InterPro"/>
</dbReference>
<evidence type="ECO:0000256" key="2">
    <source>
        <dbReference type="ARBA" id="ARBA00010617"/>
    </source>
</evidence>
<dbReference type="Pfam" id="PF00067">
    <property type="entry name" value="p450"/>
    <property type="match status" value="1"/>
</dbReference>
<dbReference type="GO" id="GO:0008395">
    <property type="term" value="F:steroid hydroxylase activity"/>
    <property type="evidence" value="ECO:0007669"/>
    <property type="project" value="TreeGrafter"/>
</dbReference>
<dbReference type="GO" id="GO:0005737">
    <property type="term" value="C:cytoplasm"/>
    <property type="evidence" value="ECO:0007669"/>
    <property type="project" value="TreeGrafter"/>
</dbReference>
<comment type="similarity">
    <text evidence="2">Belongs to the cytochrome P450 family.</text>
</comment>
<keyword evidence="9" id="KW-0732">Signal</keyword>
<evidence type="ECO:0000313" key="10">
    <source>
        <dbReference type="EMBL" id="ODM97128.1"/>
    </source>
</evidence>
<keyword evidence="6 8" id="KW-0408">Iron</keyword>
<evidence type="ECO:0000256" key="8">
    <source>
        <dbReference type="PIRSR" id="PIRSR602401-1"/>
    </source>
</evidence>
<organism evidence="10 11">
    <name type="scientific">Orchesella cincta</name>
    <name type="common">Springtail</name>
    <name type="synonym">Podura cincta</name>
    <dbReference type="NCBI Taxonomy" id="48709"/>
    <lineage>
        <taxon>Eukaryota</taxon>
        <taxon>Metazoa</taxon>
        <taxon>Ecdysozoa</taxon>
        <taxon>Arthropoda</taxon>
        <taxon>Hexapoda</taxon>
        <taxon>Collembola</taxon>
        <taxon>Entomobryomorpha</taxon>
        <taxon>Entomobryoidea</taxon>
        <taxon>Orchesellidae</taxon>
        <taxon>Orchesellinae</taxon>
        <taxon>Orchesella</taxon>
    </lineage>
</organism>
<keyword evidence="3 8" id="KW-0349">Heme</keyword>
<feature type="chain" id="PRO_5008904639" evidence="9">
    <location>
        <begin position="20"/>
        <end position="497"/>
    </location>
</feature>
<comment type="cofactor">
    <cofactor evidence="1 8">
        <name>heme</name>
        <dbReference type="ChEBI" id="CHEBI:30413"/>
    </cofactor>
</comment>
<dbReference type="OMA" id="CKIMDCD"/>
<dbReference type="STRING" id="48709.A0A1D2MW14"/>
<dbReference type="PRINTS" id="PR00385">
    <property type="entry name" value="P450"/>
</dbReference>
<sequence length="497" mass="57631">MFSLPLFWIFLATVALVWYMTRKKEPKGQKEIPGPRGLPLIGNIHQIGKFMHLKFNKWSEEYGDIYKVKLGLQQAIIVSNPKMVKEMLFSDAFSGRPHVDGFDIYEEYQLGIVNSEGELWEVHRRFLLRQLRDFGFGKSAMENLILEELNDVIKRFQATEGKPTGNMKETLSLAVINSLWSVVSCQRFQHDDPKLMNLVRNTNKAIQQLFENGGVFMFIPWSRHVIPEMSGYKGFRNCLDQNRKWFEEVVEEHKKTYQEDNLRDFIDVYLAEMKKTTDSNSVFYGHMAEKQLVATLADLFFAGSDTTSTTLSWAVVYLCKNLQVQKKLQEEITTVTGNSRLVSVADRPIMPYTLALIDEVLRYSSIVPDGVQHRATVGKEFQGYYIPKDTWIMPNMFYMHHNPKVWGDPANFRPERFLSEDGKTYKKSDNLLAFQIGRRQCVGETLARDTVFLYLTNIFQKFDVSFDPNSPEPSMTETEPNFLLNPKPFSVIMKSRF</sequence>
<dbReference type="EMBL" id="LJIJ01000470">
    <property type="protein sequence ID" value="ODM97128.1"/>
    <property type="molecule type" value="Genomic_DNA"/>
</dbReference>
<gene>
    <name evidence="10" type="ORF">Ocin01_09550</name>
</gene>
<protein>
    <submittedName>
        <fullName evidence="10">Methyl farnesoate epoxidase</fullName>
    </submittedName>
</protein>
<dbReference type="InterPro" id="IPR002401">
    <property type="entry name" value="Cyt_P450_E_grp-I"/>
</dbReference>
<proteinExistence type="inferred from homology"/>
<dbReference type="GO" id="GO:0006805">
    <property type="term" value="P:xenobiotic metabolic process"/>
    <property type="evidence" value="ECO:0007669"/>
    <property type="project" value="TreeGrafter"/>
</dbReference>
<name>A0A1D2MW14_ORCCI</name>
<dbReference type="FunFam" id="1.10.630.10:FF:000036">
    <property type="entry name" value="CYtochrome P450 family"/>
    <property type="match status" value="1"/>
</dbReference>
<evidence type="ECO:0000256" key="3">
    <source>
        <dbReference type="ARBA" id="ARBA00022617"/>
    </source>
</evidence>
<feature type="signal peptide" evidence="9">
    <location>
        <begin position="1"/>
        <end position="19"/>
    </location>
</feature>
<evidence type="ECO:0000256" key="5">
    <source>
        <dbReference type="ARBA" id="ARBA00023002"/>
    </source>
</evidence>
<dbReference type="Gene3D" id="1.10.630.10">
    <property type="entry name" value="Cytochrome P450"/>
    <property type="match status" value="1"/>
</dbReference>
<dbReference type="InterPro" id="IPR001128">
    <property type="entry name" value="Cyt_P450"/>
</dbReference>
<evidence type="ECO:0000256" key="4">
    <source>
        <dbReference type="ARBA" id="ARBA00022723"/>
    </source>
</evidence>
<dbReference type="GO" id="GO:0016712">
    <property type="term" value="F:oxidoreductase activity, acting on paired donors, with incorporation or reduction of molecular oxygen, reduced flavin or flavoprotein as one donor, and incorporation of one atom of oxygen"/>
    <property type="evidence" value="ECO:0007669"/>
    <property type="project" value="TreeGrafter"/>
</dbReference>
<dbReference type="GO" id="GO:0006082">
    <property type="term" value="P:organic acid metabolic process"/>
    <property type="evidence" value="ECO:0007669"/>
    <property type="project" value="TreeGrafter"/>
</dbReference>
<feature type="binding site" description="axial binding residue" evidence="8">
    <location>
        <position position="441"/>
    </location>
    <ligand>
        <name>heme</name>
        <dbReference type="ChEBI" id="CHEBI:30413"/>
    </ligand>
    <ligandPart>
        <name>Fe</name>
        <dbReference type="ChEBI" id="CHEBI:18248"/>
    </ligandPart>
</feature>
<dbReference type="AlphaFoldDB" id="A0A1D2MW14"/>
<keyword evidence="5" id="KW-0560">Oxidoreductase</keyword>
<keyword evidence="11" id="KW-1185">Reference proteome</keyword>
<dbReference type="PANTHER" id="PTHR24300">
    <property type="entry name" value="CYTOCHROME P450 508A4-RELATED"/>
    <property type="match status" value="1"/>
</dbReference>
<reference evidence="10 11" key="1">
    <citation type="journal article" date="2016" name="Genome Biol. Evol.">
        <title>Gene Family Evolution Reflects Adaptation to Soil Environmental Stressors in the Genome of the Collembolan Orchesella cincta.</title>
        <authorList>
            <person name="Faddeeva-Vakhrusheva A."/>
            <person name="Derks M.F."/>
            <person name="Anvar S.Y."/>
            <person name="Agamennone V."/>
            <person name="Suring W."/>
            <person name="Smit S."/>
            <person name="van Straalen N.M."/>
            <person name="Roelofs D."/>
        </authorList>
    </citation>
    <scope>NUCLEOTIDE SEQUENCE [LARGE SCALE GENOMIC DNA]</scope>
    <source>
        <tissue evidence="10">Mixed pool</tissue>
    </source>
</reference>
<evidence type="ECO:0000313" key="11">
    <source>
        <dbReference type="Proteomes" id="UP000094527"/>
    </source>
</evidence>
<dbReference type="SUPFAM" id="SSF48264">
    <property type="entry name" value="Cytochrome P450"/>
    <property type="match status" value="1"/>
</dbReference>
<dbReference type="InterPro" id="IPR036396">
    <property type="entry name" value="Cyt_P450_sf"/>
</dbReference>
<evidence type="ECO:0000256" key="9">
    <source>
        <dbReference type="SAM" id="SignalP"/>
    </source>
</evidence>
<evidence type="ECO:0000256" key="7">
    <source>
        <dbReference type="ARBA" id="ARBA00023033"/>
    </source>
</evidence>
<keyword evidence="7" id="KW-0503">Monooxygenase</keyword>
<dbReference type="GO" id="GO:0005506">
    <property type="term" value="F:iron ion binding"/>
    <property type="evidence" value="ECO:0007669"/>
    <property type="project" value="InterPro"/>
</dbReference>
<keyword evidence="4 8" id="KW-0479">Metal-binding</keyword>
<evidence type="ECO:0000256" key="6">
    <source>
        <dbReference type="ARBA" id="ARBA00023004"/>
    </source>
</evidence>
<dbReference type="OrthoDB" id="1055148at2759"/>
<dbReference type="PANTHER" id="PTHR24300:SF376">
    <property type="entry name" value="CYTOCHROME P450 15A1"/>
    <property type="match status" value="1"/>
</dbReference>
<accession>A0A1D2MW14</accession>
<dbReference type="PRINTS" id="PR00463">
    <property type="entry name" value="EP450I"/>
</dbReference>
<dbReference type="InterPro" id="IPR050182">
    <property type="entry name" value="Cytochrome_P450_fam2"/>
</dbReference>